<dbReference type="SUPFAM" id="SSF56112">
    <property type="entry name" value="Protein kinase-like (PK-like)"/>
    <property type="match status" value="1"/>
</dbReference>
<dbReference type="PANTHER" id="PTHR44167:SF24">
    <property type="entry name" value="SERINE_THREONINE-PROTEIN KINASE CHK2"/>
    <property type="match status" value="1"/>
</dbReference>
<proteinExistence type="predicted"/>
<gene>
    <name evidence="2" type="ORF">FEHR0123_LOCUS1353</name>
</gene>
<dbReference type="EMBL" id="HBIE01004283">
    <property type="protein sequence ID" value="CAE0306447.1"/>
    <property type="molecule type" value="Transcribed_RNA"/>
</dbReference>
<dbReference type="Gene3D" id="1.10.510.10">
    <property type="entry name" value="Transferase(Phosphotransferase) domain 1"/>
    <property type="match status" value="1"/>
</dbReference>
<feature type="domain" description="Protein kinase" evidence="1">
    <location>
        <begin position="1"/>
        <end position="95"/>
    </location>
</feature>
<dbReference type="GO" id="GO:0005634">
    <property type="term" value="C:nucleus"/>
    <property type="evidence" value="ECO:0007669"/>
    <property type="project" value="TreeGrafter"/>
</dbReference>
<sequence>MDSTYKGVPADIFGMGVLLWILQFGAPPFNDTSAHDRNYNVLQRNADSYWRLHPCVRKWGEPIDEDFKSLLTSMLSADISKRPASIADVIQHPFFTKEDDLLDAAINQWTDSEALKTQFKAKLAELLDQNAANSED</sequence>
<dbReference type="GO" id="GO:0005524">
    <property type="term" value="F:ATP binding"/>
    <property type="evidence" value="ECO:0007669"/>
    <property type="project" value="InterPro"/>
</dbReference>
<dbReference type="GO" id="GO:0044773">
    <property type="term" value="P:mitotic DNA damage checkpoint signaling"/>
    <property type="evidence" value="ECO:0007669"/>
    <property type="project" value="TreeGrafter"/>
</dbReference>
<reference evidence="2" key="1">
    <citation type="submission" date="2021-01" db="EMBL/GenBank/DDBJ databases">
        <authorList>
            <person name="Corre E."/>
            <person name="Pelletier E."/>
            <person name="Niang G."/>
            <person name="Scheremetjew M."/>
            <person name="Finn R."/>
            <person name="Kale V."/>
            <person name="Holt S."/>
            <person name="Cochrane G."/>
            <person name="Meng A."/>
            <person name="Brown T."/>
            <person name="Cohen L."/>
        </authorList>
    </citation>
    <scope>NUCLEOTIDE SEQUENCE</scope>
    <source>
        <strain evidence="2">Fehren 1</strain>
    </source>
</reference>
<dbReference type="Pfam" id="PF00069">
    <property type="entry name" value="Pkinase"/>
    <property type="match status" value="1"/>
</dbReference>
<evidence type="ECO:0000259" key="1">
    <source>
        <dbReference type="PROSITE" id="PS50011"/>
    </source>
</evidence>
<dbReference type="PANTHER" id="PTHR44167">
    <property type="entry name" value="OVARIAN-SPECIFIC SERINE/THREONINE-PROTEIN KINASE LOK-RELATED"/>
    <property type="match status" value="1"/>
</dbReference>
<dbReference type="PROSITE" id="PS50011">
    <property type="entry name" value="PROTEIN_KINASE_DOM"/>
    <property type="match status" value="1"/>
</dbReference>
<dbReference type="InterPro" id="IPR000719">
    <property type="entry name" value="Prot_kinase_dom"/>
</dbReference>
<name>A0A7S3HVH1_9SPIT</name>
<evidence type="ECO:0000313" key="2">
    <source>
        <dbReference type="EMBL" id="CAE0306447.1"/>
    </source>
</evidence>
<dbReference type="AlphaFoldDB" id="A0A7S3HVH1"/>
<dbReference type="GO" id="GO:0004674">
    <property type="term" value="F:protein serine/threonine kinase activity"/>
    <property type="evidence" value="ECO:0007669"/>
    <property type="project" value="TreeGrafter"/>
</dbReference>
<protein>
    <recommendedName>
        <fullName evidence="1">Protein kinase domain-containing protein</fullName>
    </recommendedName>
</protein>
<dbReference type="InterPro" id="IPR011009">
    <property type="entry name" value="Kinase-like_dom_sf"/>
</dbReference>
<organism evidence="2">
    <name type="scientific">Favella ehrenbergii</name>
    <dbReference type="NCBI Taxonomy" id="182087"/>
    <lineage>
        <taxon>Eukaryota</taxon>
        <taxon>Sar</taxon>
        <taxon>Alveolata</taxon>
        <taxon>Ciliophora</taxon>
        <taxon>Intramacronucleata</taxon>
        <taxon>Spirotrichea</taxon>
        <taxon>Choreotrichia</taxon>
        <taxon>Tintinnida</taxon>
        <taxon>Xystonellidae</taxon>
        <taxon>Favella</taxon>
    </lineage>
</organism>
<accession>A0A7S3HVH1</accession>